<dbReference type="AlphaFoldDB" id="A0A8S9THJ2"/>
<evidence type="ECO:0000256" key="3">
    <source>
        <dbReference type="ARBA" id="ARBA00006958"/>
    </source>
</evidence>
<feature type="domain" description="DDE Tnp4" evidence="8">
    <location>
        <begin position="199"/>
        <end position="335"/>
    </location>
</feature>
<evidence type="ECO:0000256" key="4">
    <source>
        <dbReference type="ARBA" id="ARBA00022722"/>
    </source>
</evidence>
<comment type="cofactor">
    <cofactor evidence="1">
        <name>a divalent metal cation</name>
        <dbReference type="ChEBI" id="CHEBI:60240"/>
    </cofactor>
</comment>
<accession>A0A8S9THJ2</accession>
<dbReference type="PANTHER" id="PTHR22930:SF85">
    <property type="entry name" value="GH03217P-RELATED"/>
    <property type="match status" value="1"/>
</dbReference>
<dbReference type="Proteomes" id="UP000704712">
    <property type="component" value="Unassembled WGS sequence"/>
</dbReference>
<keyword evidence="7" id="KW-0539">Nucleus</keyword>
<comment type="subcellular location">
    <subcellularLocation>
        <location evidence="2">Nucleus</location>
    </subcellularLocation>
</comment>
<reference evidence="9" key="1">
    <citation type="submission" date="2020-03" db="EMBL/GenBank/DDBJ databases">
        <title>Hybrid Assembly of Korean Phytophthora infestans isolates.</title>
        <authorList>
            <person name="Prokchorchik M."/>
            <person name="Lee Y."/>
            <person name="Seo J."/>
            <person name="Cho J.-H."/>
            <person name="Park Y.-E."/>
            <person name="Jang D.-C."/>
            <person name="Im J.-S."/>
            <person name="Choi J.-G."/>
            <person name="Park H.-J."/>
            <person name="Lee G.-B."/>
            <person name="Lee Y.-G."/>
            <person name="Hong S.-Y."/>
            <person name="Cho K."/>
            <person name="Sohn K.H."/>
        </authorList>
    </citation>
    <scope>NUCLEOTIDE SEQUENCE</scope>
    <source>
        <strain evidence="9">KR_2_A2</strain>
    </source>
</reference>
<dbReference type="GO" id="GO:0046872">
    <property type="term" value="F:metal ion binding"/>
    <property type="evidence" value="ECO:0007669"/>
    <property type="project" value="UniProtKB-KW"/>
</dbReference>
<evidence type="ECO:0000259" key="8">
    <source>
        <dbReference type="Pfam" id="PF13359"/>
    </source>
</evidence>
<dbReference type="PANTHER" id="PTHR22930">
    <property type="match status" value="1"/>
</dbReference>
<dbReference type="GO" id="GO:0004519">
    <property type="term" value="F:endonuclease activity"/>
    <property type="evidence" value="ECO:0007669"/>
    <property type="project" value="UniProtKB-KW"/>
</dbReference>
<dbReference type="InterPro" id="IPR027806">
    <property type="entry name" value="HARBI1_dom"/>
</dbReference>
<evidence type="ECO:0000256" key="2">
    <source>
        <dbReference type="ARBA" id="ARBA00004123"/>
    </source>
</evidence>
<keyword evidence="9" id="KW-0255">Endonuclease</keyword>
<protein>
    <submittedName>
        <fullName evidence="9">DDE superfamily endonuclease</fullName>
    </submittedName>
</protein>
<name>A0A8S9THJ2_PHYIN</name>
<evidence type="ECO:0000256" key="6">
    <source>
        <dbReference type="ARBA" id="ARBA00022801"/>
    </source>
</evidence>
<evidence type="ECO:0000313" key="10">
    <source>
        <dbReference type="Proteomes" id="UP000704712"/>
    </source>
</evidence>
<keyword evidence="4" id="KW-0540">Nuclease</keyword>
<gene>
    <name evidence="9" type="ORF">GN958_ATG22524</name>
</gene>
<dbReference type="GO" id="GO:0016787">
    <property type="term" value="F:hydrolase activity"/>
    <property type="evidence" value="ECO:0007669"/>
    <property type="project" value="UniProtKB-KW"/>
</dbReference>
<organism evidence="9 10">
    <name type="scientific">Phytophthora infestans</name>
    <name type="common">Potato late blight agent</name>
    <name type="synonym">Botrytis infestans</name>
    <dbReference type="NCBI Taxonomy" id="4787"/>
    <lineage>
        <taxon>Eukaryota</taxon>
        <taxon>Sar</taxon>
        <taxon>Stramenopiles</taxon>
        <taxon>Oomycota</taxon>
        <taxon>Peronosporomycetes</taxon>
        <taxon>Peronosporales</taxon>
        <taxon>Peronosporaceae</taxon>
        <taxon>Phytophthora</taxon>
    </lineage>
</organism>
<evidence type="ECO:0000256" key="7">
    <source>
        <dbReference type="ARBA" id="ARBA00023242"/>
    </source>
</evidence>
<evidence type="ECO:0000313" key="9">
    <source>
        <dbReference type="EMBL" id="KAF4128286.1"/>
    </source>
</evidence>
<comment type="similarity">
    <text evidence="3">Belongs to the HARBI1 family.</text>
</comment>
<evidence type="ECO:0000256" key="1">
    <source>
        <dbReference type="ARBA" id="ARBA00001968"/>
    </source>
</evidence>
<evidence type="ECO:0000256" key="5">
    <source>
        <dbReference type="ARBA" id="ARBA00022723"/>
    </source>
</evidence>
<keyword evidence="6" id="KW-0378">Hydrolase</keyword>
<proteinExistence type="inferred from homology"/>
<sequence length="409" mass="45557">MVFIGPQRDASLLALLAVAIVDEDGSRQEQFVRSRLLWTLEKERLLREGQFSRCFRMSPGAFDKLCRMVSLELCLNPRTWKYRGAITVTNRLQMLLRYMAGGAVIDIRRIGGVSLPSFYRVLYDTSRAIVALTELSIRFPMSSTERESIARGFKVVSSGGIISGCIGAMDGWLCSIVTPPTRKVDQVAEGEDPGAGVRAYFSGHYGTMGINVQAVCDHYCRFTYINSSNPGGSNDVKAYRESRLPRLVEGLERGLYVVADNAYMATNHLLTPYTRPQIGDNIYRDSFNFHVSQVRIRVEMAFGLLVNKWRLFKSPLSVKLENATLLIHCAAVLHNFVVNARLKTTVNPVGHEISSLGELVGSFSLTDILAYDASDLADAGATKSFVREGIVEKLKTQSQLRPHMPMNKQ</sequence>
<dbReference type="EMBL" id="JAACNO010003142">
    <property type="protein sequence ID" value="KAF4128286.1"/>
    <property type="molecule type" value="Genomic_DNA"/>
</dbReference>
<dbReference type="GO" id="GO:0005634">
    <property type="term" value="C:nucleus"/>
    <property type="evidence" value="ECO:0007669"/>
    <property type="project" value="UniProtKB-SubCell"/>
</dbReference>
<keyword evidence="5" id="KW-0479">Metal-binding</keyword>
<dbReference type="InterPro" id="IPR045249">
    <property type="entry name" value="HARBI1-like"/>
</dbReference>
<comment type="caution">
    <text evidence="9">The sequence shown here is derived from an EMBL/GenBank/DDBJ whole genome shotgun (WGS) entry which is preliminary data.</text>
</comment>
<dbReference type="Pfam" id="PF13359">
    <property type="entry name" value="DDE_Tnp_4"/>
    <property type="match status" value="1"/>
</dbReference>